<evidence type="ECO:0000259" key="1">
    <source>
        <dbReference type="PROSITE" id="PS51819"/>
    </source>
</evidence>
<protein>
    <recommendedName>
        <fullName evidence="1">VOC domain-containing protein</fullName>
    </recommendedName>
</protein>
<proteinExistence type="predicted"/>
<reference evidence="3" key="1">
    <citation type="journal article" date="2019" name="Int. J. Syst. Evol. Microbiol.">
        <title>The Global Catalogue of Microorganisms (GCM) 10K type strain sequencing project: providing services to taxonomists for standard genome sequencing and annotation.</title>
        <authorList>
            <consortium name="The Broad Institute Genomics Platform"/>
            <consortium name="The Broad Institute Genome Sequencing Center for Infectious Disease"/>
            <person name="Wu L."/>
            <person name="Ma J."/>
        </authorList>
    </citation>
    <scope>NUCLEOTIDE SEQUENCE [LARGE SCALE GENOMIC DNA]</scope>
    <source>
        <strain evidence="3">JCM 18956</strain>
    </source>
</reference>
<dbReference type="PROSITE" id="PS51819">
    <property type="entry name" value="VOC"/>
    <property type="match status" value="1"/>
</dbReference>
<name>A0ABP8W8D6_9MICO</name>
<sequence>MITTTSAFSGYSVGDIEVARTFYGSQLGLDVSDGQMGNLSITLPGGAPVLLYPKDDHVPATFTVLNLVVPEIDAAVAELEAAGIPLENYGGYADERGILRGKSVGMGPNIAWFLDPSGNILSILEE</sequence>
<organism evidence="2 3">
    <name type="scientific">Frondihabitans cladoniiphilus</name>
    <dbReference type="NCBI Taxonomy" id="715785"/>
    <lineage>
        <taxon>Bacteria</taxon>
        <taxon>Bacillati</taxon>
        <taxon>Actinomycetota</taxon>
        <taxon>Actinomycetes</taxon>
        <taxon>Micrococcales</taxon>
        <taxon>Microbacteriaceae</taxon>
        <taxon>Frondihabitans</taxon>
    </lineage>
</organism>
<evidence type="ECO:0000313" key="3">
    <source>
        <dbReference type="Proteomes" id="UP001501295"/>
    </source>
</evidence>
<accession>A0ABP8W8D6</accession>
<comment type="caution">
    <text evidence="2">The sequence shown here is derived from an EMBL/GenBank/DDBJ whole genome shotgun (WGS) entry which is preliminary data.</text>
</comment>
<dbReference type="InterPro" id="IPR029068">
    <property type="entry name" value="Glyas_Bleomycin-R_OHBP_Dase"/>
</dbReference>
<gene>
    <name evidence="2" type="ORF">GCM10025780_32660</name>
</gene>
<dbReference type="InterPro" id="IPR037523">
    <property type="entry name" value="VOC_core"/>
</dbReference>
<feature type="domain" description="VOC" evidence="1">
    <location>
        <begin position="5"/>
        <end position="126"/>
    </location>
</feature>
<dbReference type="SUPFAM" id="SSF54593">
    <property type="entry name" value="Glyoxalase/Bleomycin resistance protein/Dihydroxybiphenyl dioxygenase"/>
    <property type="match status" value="1"/>
</dbReference>
<evidence type="ECO:0000313" key="2">
    <source>
        <dbReference type="EMBL" id="GAA4684232.1"/>
    </source>
</evidence>
<dbReference type="Proteomes" id="UP001501295">
    <property type="component" value="Unassembled WGS sequence"/>
</dbReference>
<dbReference type="Gene3D" id="3.10.180.10">
    <property type="entry name" value="2,3-Dihydroxybiphenyl 1,2-Dioxygenase, domain 1"/>
    <property type="match status" value="1"/>
</dbReference>
<keyword evidence="3" id="KW-1185">Reference proteome</keyword>
<dbReference type="RefSeq" id="WP_345376999.1">
    <property type="nucleotide sequence ID" value="NZ_BAABLM010000010.1"/>
</dbReference>
<dbReference type="EMBL" id="BAABLM010000010">
    <property type="protein sequence ID" value="GAA4684232.1"/>
    <property type="molecule type" value="Genomic_DNA"/>
</dbReference>